<evidence type="ECO:0000313" key="2">
    <source>
        <dbReference type="EMBL" id="TGO36413.1"/>
    </source>
</evidence>
<accession>A0A4Z1GS04</accession>
<keyword evidence="3" id="KW-1185">Reference proteome</keyword>
<feature type="region of interest" description="Disordered" evidence="1">
    <location>
        <begin position="1"/>
        <end position="20"/>
    </location>
</feature>
<name>A0A4Z1GS04_9HELO</name>
<comment type="caution">
    <text evidence="2">The sequence shown here is derived from an EMBL/GenBank/DDBJ whole genome shotgun (WGS) entry which is preliminary data.</text>
</comment>
<protein>
    <submittedName>
        <fullName evidence="2">Uncharacterized protein</fullName>
    </submittedName>
</protein>
<evidence type="ECO:0000313" key="3">
    <source>
        <dbReference type="Proteomes" id="UP000297814"/>
    </source>
</evidence>
<sequence>MAPQKLPAQTKMSVGSSLKKLPAENKTPMLSHYLYSPGTAIERLANNLPASSSSRSEKKMEEVLKDLMGVLKESHNDEEDWRDDAQTREWEENLRGTGMGKWNVYYDHYILELSSVTTIRGTPSISVSLIDVKLRGRGELNRRGEEAGDTWDRRMPFSPLQWSYHSFSDVMAGGHMRIFPSNFVC</sequence>
<proteinExistence type="predicted"/>
<dbReference type="AlphaFoldDB" id="A0A4Z1GS04"/>
<evidence type="ECO:0000256" key="1">
    <source>
        <dbReference type="SAM" id="MobiDB-lite"/>
    </source>
</evidence>
<dbReference type="Proteomes" id="UP000297814">
    <property type="component" value="Unassembled WGS sequence"/>
</dbReference>
<gene>
    <name evidence="2" type="ORF">BHYA_0125g00090</name>
</gene>
<dbReference type="EMBL" id="PQXK01000125">
    <property type="protein sequence ID" value="TGO36413.1"/>
    <property type="molecule type" value="Genomic_DNA"/>
</dbReference>
<reference evidence="2 3" key="1">
    <citation type="submission" date="2017-12" db="EMBL/GenBank/DDBJ databases">
        <title>Comparative genomics of Botrytis spp.</title>
        <authorList>
            <person name="Valero-Jimenez C.A."/>
            <person name="Tapia P."/>
            <person name="Veloso J."/>
            <person name="Silva-Moreno E."/>
            <person name="Staats M."/>
            <person name="Valdes J.H."/>
            <person name="Van Kan J.A.L."/>
        </authorList>
    </citation>
    <scope>NUCLEOTIDE SEQUENCE [LARGE SCALE GENOMIC DNA]</scope>
    <source>
        <strain evidence="2 3">Bh0001</strain>
    </source>
</reference>
<organism evidence="2 3">
    <name type="scientific">Botrytis hyacinthi</name>
    <dbReference type="NCBI Taxonomy" id="278943"/>
    <lineage>
        <taxon>Eukaryota</taxon>
        <taxon>Fungi</taxon>
        <taxon>Dikarya</taxon>
        <taxon>Ascomycota</taxon>
        <taxon>Pezizomycotina</taxon>
        <taxon>Leotiomycetes</taxon>
        <taxon>Helotiales</taxon>
        <taxon>Sclerotiniaceae</taxon>
        <taxon>Botrytis</taxon>
    </lineage>
</organism>